<dbReference type="Pfam" id="PF02738">
    <property type="entry name" value="MoCoBD_1"/>
    <property type="match status" value="1"/>
</dbReference>
<dbReference type="PANTHER" id="PTHR11908">
    <property type="entry name" value="XANTHINE DEHYDROGENASE"/>
    <property type="match status" value="1"/>
</dbReference>
<evidence type="ECO:0000313" key="7">
    <source>
        <dbReference type="Proteomes" id="UP000216361"/>
    </source>
</evidence>
<dbReference type="InterPro" id="IPR008274">
    <property type="entry name" value="AldOxase/xan_DH_MoCoBD1"/>
</dbReference>
<dbReference type="SUPFAM" id="SSF54292">
    <property type="entry name" value="2Fe-2S ferredoxin-like"/>
    <property type="match status" value="1"/>
</dbReference>
<feature type="domain" description="2Fe-2S ferredoxin-type" evidence="5">
    <location>
        <begin position="1"/>
        <end position="76"/>
    </location>
</feature>
<dbReference type="Gene3D" id="3.30.365.10">
    <property type="entry name" value="Aldehyde oxidase/xanthine dehydrogenase, molybdopterin binding domain"/>
    <property type="match status" value="4"/>
</dbReference>
<keyword evidence="2" id="KW-0479">Metal-binding</keyword>
<dbReference type="SUPFAM" id="SSF47741">
    <property type="entry name" value="CO dehydrogenase ISP C-domain like"/>
    <property type="match status" value="1"/>
</dbReference>
<comment type="caution">
    <text evidence="6">The sequence shown here is derived from an EMBL/GenBank/DDBJ whole genome shotgun (WGS) entry which is preliminary data.</text>
</comment>
<name>A0A255XLR3_9PROT</name>
<dbReference type="PROSITE" id="PS00197">
    <property type="entry name" value="2FE2S_FER_1"/>
    <property type="match status" value="1"/>
</dbReference>
<keyword evidence="3" id="KW-0560">Oxidoreductase</keyword>
<dbReference type="Gene3D" id="3.10.20.30">
    <property type="match status" value="1"/>
</dbReference>
<proteinExistence type="inferred from homology"/>
<dbReference type="InterPro" id="IPR012675">
    <property type="entry name" value="Beta-grasp_dom_sf"/>
</dbReference>
<dbReference type="EMBL" id="NOXS01000033">
    <property type="protein sequence ID" value="OYQ17913.1"/>
    <property type="molecule type" value="Genomic_DNA"/>
</dbReference>
<evidence type="ECO:0000313" key="6">
    <source>
        <dbReference type="EMBL" id="OYQ17913.1"/>
    </source>
</evidence>
<dbReference type="GO" id="GO:0016491">
    <property type="term" value="F:oxidoreductase activity"/>
    <property type="evidence" value="ECO:0007669"/>
    <property type="project" value="UniProtKB-KW"/>
</dbReference>
<evidence type="ECO:0000256" key="4">
    <source>
        <dbReference type="ARBA" id="ARBA00023004"/>
    </source>
</evidence>
<dbReference type="InterPro" id="IPR000674">
    <property type="entry name" value="Ald_Oxase/Xan_DH_a/b"/>
</dbReference>
<dbReference type="Pfam" id="PF01799">
    <property type="entry name" value="Fer2_2"/>
    <property type="match status" value="1"/>
</dbReference>
<dbReference type="InterPro" id="IPR046867">
    <property type="entry name" value="AldOxase/xan_DH_MoCoBD2"/>
</dbReference>
<dbReference type="InterPro" id="IPR006058">
    <property type="entry name" value="2Fe2S_fd_BS"/>
</dbReference>
<dbReference type="SUPFAM" id="SSF54665">
    <property type="entry name" value="CO dehydrogenase molybdoprotein N-domain-like"/>
    <property type="match status" value="1"/>
</dbReference>
<organism evidence="6 7">
    <name type="scientific">Elstera cyanobacteriorum</name>
    <dbReference type="NCBI Taxonomy" id="2022747"/>
    <lineage>
        <taxon>Bacteria</taxon>
        <taxon>Pseudomonadati</taxon>
        <taxon>Pseudomonadota</taxon>
        <taxon>Alphaproteobacteria</taxon>
        <taxon>Rhodospirillales</taxon>
        <taxon>Rhodospirillaceae</taxon>
        <taxon>Elstera</taxon>
    </lineage>
</organism>
<sequence length="839" mass="86948">MIDFRLNGTAITATAAAATPAAQLLRDQFGLTGLKIGCGSGDCGACTILIDGAPRLACLTPTARLAAREVTTVEGLPPALLARITEALARAGAIQCGFCLPGLMITLAALLLQTPPPNPEERTAALAGHLCRCTGYTALAQTVATLFDGEALPENREGIGNTPARRDGAAKVAGTAEFAADTAPPGAWGLRVLRAPDAPARFTLGDLSAFRAAHPALLVLTAADIPGRNGHGVHPDHRVQPVLATETAAFPGEAVLALVGPEDALARVADADLPITWTPLPAPPPEVFVERRVHRGDMGAALAVAPVSITRTATTSAVAQAALEPEAGWAEPWGDGGVAITATTQAPTLDREQLAAILGLPEAKIQIVTPFIGGGFGGKLDLSVQPLLALAAVKTGRAVRWTYSRAESLAVTPKRHPSQGRVQIAATRDGDLLAIDLAMDLIGGAYASWGRTVVDRVPIHGGGPYRLPAYRGVARGWRTASAPKGAFRGFGVPQAALLLEPALDQLAARLRIDPLELRRRNALRLGDTTVTDQRLTASVGLLACLDALAPAWHYARAKAATGRAGLLKHGVGLACLWYGIGNTSQSNPSHATVRRTPEGHWEVLTGAVDIGQGSDLVLAQIAAETLGVALDRIRLITGPSEAVPDGGKTSASRQSFITGEAVRRAAIAALANPDGVGDGVFDPPTTPLDADGQGSPYAAYAFGAQMAEVTVDSETGVVRVTRVTAAHDVGRVLNRQGVEGQIAGGILQGLGMALFEAFDPETTRSFGDYRLPRLTDAPEIVCHLIESPHPLGPFGAKGIGEPALIATAPAILNAIGHACGVWPDQVPVTPDILRKLLYP</sequence>
<dbReference type="InterPro" id="IPR036884">
    <property type="entry name" value="2Fe-2S-bd_dom_sf"/>
</dbReference>
<keyword evidence="4" id="KW-0408">Iron</keyword>
<dbReference type="Pfam" id="PF20256">
    <property type="entry name" value="MoCoBD_2"/>
    <property type="match status" value="2"/>
</dbReference>
<evidence type="ECO:0000259" key="5">
    <source>
        <dbReference type="PROSITE" id="PS51085"/>
    </source>
</evidence>
<dbReference type="PROSITE" id="PS51085">
    <property type="entry name" value="2FE2S_FER_2"/>
    <property type="match status" value="1"/>
</dbReference>
<dbReference type="OrthoDB" id="8428274at2"/>
<evidence type="ECO:0000256" key="3">
    <source>
        <dbReference type="ARBA" id="ARBA00023002"/>
    </source>
</evidence>
<dbReference type="InterPro" id="IPR037165">
    <property type="entry name" value="AldOxase/xan_DH_Mopterin-bd_sf"/>
</dbReference>
<dbReference type="Proteomes" id="UP000216361">
    <property type="component" value="Unassembled WGS sequence"/>
</dbReference>
<gene>
    <name evidence="6" type="ORF">CHR90_13140</name>
</gene>
<dbReference type="Gene3D" id="3.90.1170.50">
    <property type="entry name" value="Aldehyde oxidase/xanthine dehydrogenase, a/b hammerhead"/>
    <property type="match status" value="1"/>
</dbReference>
<dbReference type="PANTHER" id="PTHR11908:SF157">
    <property type="entry name" value="XANTHINE DEHYDROGENASE SUBUNIT D-RELATED"/>
    <property type="match status" value="1"/>
</dbReference>
<comment type="similarity">
    <text evidence="1">Belongs to the xanthine dehydrogenase family.</text>
</comment>
<dbReference type="InterPro" id="IPR036856">
    <property type="entry name" value="Ald_Oxase/Xan_DH_a/b_sf"/>
</dbReference>
<keyword evidence="7" id="KW-1185">Reference proteome</keyword>
<dbReference type="SUPFAM" id="SSF56003">
    <property type="entry name" value="Molybdenum cofactor-binding domain"/>
    <property type="match status" value="1"/>
</dbReference>
<dbReference type="RefSeq" id="WP_094409475.1">
    <property type="nucleotide sequence ID" value="NZ_BMJZ01000002.1"/>
</dbReference>
<dbReference type="SMART" id="SM01008">
    <property type="entry name" value="Ald_Xan_dh_C"/>
    <property type="match status" value="1"/>
</dbReference>
<evidence type="ECO:0000256" key="2">
    <source>
        <dbReference type="ARBA" id="ARBA00022723"/>
    </source>
</evidence>
<protein>
    <recommendedName>
        <fullName evidence="5">2Fe-2S ferredoxin-type domain-containing protein</fullName>
    </recommendedName>
</protein>
<dbReference type="GO" id="GO:0051537">
    <property type="term" value="F:2 iron, 2 sulfur cluster binding"/>
    <property type="evidence" value="ECO:0007669"/>
    <property type="project" value="InterPro"/>
</dbReference>
<accession>A0A255XLR3</accession>
<dbReference type="InterPro" id="IPR016208">
    <property type="entry name" value="Ald_Oxase/xanthine_DH-like"/>
</dbReference>
<dbReference type="InterPro" id="IPR036010">
    <property type="entry name" value="2Fe-2S_ferredoxin-like_sf"/>
</dbReference>
<dbReference type="InterPro" id="IPR001041">
    <property type="entry name" value="2Fe-2S_ferredoxin-type"/>
</dbReference>
<reference evidence="6 7" key="1">
    <citation type="submission" date="2017-07" db="EMBL/GenBank/DDBJ databases">
        <title>Elstera cyanobacteriorum sp. nov., a novel bacterium isolated from cyanobacterial aggregates in a eutrophic lake.</title>
        <authorList>
            <person name="Cai H."/>
        </authorList>
    </citation>
    <scope>NUCLEOTIDE SEQUENCE [LARGE SCALE GENOMIC DNA]</scope>
    <source>
        <strain evidence="6 7">TH019</strain>
    </source>
</reference>
<evidence type="ECO:0000256" key="1">
    <source>
        <dbReference type="ARBA" id="ARBA00006849"/>
    </source>
</evidence>
<dbReference type="GO" id="GO:0005506">
    <property type="term" value="F:iron ion binding"/>
    <property type="evidence" value="ECO:0007669"/>
    <property type="project" value="InterPro"/>
</dbReference>
<dbReference type="AlphaFoldDB" id="A0A255XLR3"/>
<dbReference type="InterPro" id="IPR002888">
    <property type="entry name" value="2Fe-2S-bd"/>
</dbReference>
<dbReference type="Gene3D" id="1.10.150.120">
    <property type="entry name" value="[2Fe-2S]-binding domain"/>
    <property type="match status" value="1"/>
</dbReference>